<evidence type="ECO:0000256" key="3">
    <source>
        <dbReference type="ARBA" id="ARBA00022525"/>
    </source>
</evidence>
<feature type="active site" description="Charge relay system" evidence="9">
    <location>
        <position position="530"/>
    </location>
</feature>
<evidence type="ECO:0000256" key="1">
    <source>
        <dbReference type="ARBA" id="ARBA00011073"/>
    </source>
</evidence>
<dbReference type="InterPro" id="IPR046450">
    <property type="entry name" value="PA_dom_sf"/>
</dbReference>
<dbReference type="Pfam" id="PF00082">
    <property type="entry name" value="Peptidase_S8"/>
    <property type="match status" value="1"/>
</dbReference>
<feature type="active site" description="Charge relay system" evidence="9">
    <location>
        <position position="184"/>
    </location>
</feature>
<reference evidence="15 16" key="2">
    <citation type="submission" date="2023-06" db="EMBL/GenBank/DDBJ databases">
        <title>The Gram-positive Non-spore-bearing Anaerobic Bacilli of Human Feces.</title>
        <authorList>
            <person name="Eggerth A.H."/>
        </authorList>
    </citation>
    <scope>NUCLEOTIDE SEQUENCE [LARGE SCALE GENOMIC DNA]</scope>
    <source>
        <strain evidence="15 16">CBA3108</strain>
    </source>
</reference>
<evidence type="ECO:0000256" key="11">
    <source>
        <dbReference type="SAM" id="MobiDB-lite"/>
    </source>
</evidence>
<evidence type="ECO:0000256" key="9">
    <source>
        <dbReference type="PROSITE-ProRule" id="PRU01240"/>
    </source>
</evidence>
<keyword evidence="8 9" id="KW-0720">Serine protease</keyword>
<feature type="active site" description="Charge relay system" evidence="9">
    <location>
        <position position="131"/>
    </location>
</feature>
<comment type="similarity">
    <text evidence="1 9 10">Belongs to the peptidase S8 family.</text>
</comment>
<dbReference type="Gene3D" id="3.40.50.200">
    <property type="entry name" value="Peptidase S8/S53 domain"/>
    <property type="match status" value="1"/>
</dbReference>
<feature type="domain" description="C5a peptidase/Subtilisin-like protease SBT2-like Fn3-like" evidence="14">
    <location>
        <begin position="618"/>
        <end position="736"/>
    </location>
</feature>
<proteinExistence type="inferred from homology"/>
<accession>A0ABY7R0Q1</accession>
<sequence length="1633" mass="177510">MASTKQAAAGTRIAQSLDAKNLNATGTMTTNEQARVLVQYKPSDRDLVHKQLKAIPGLKIAYEMKHALSGVSFDIPRSSFPLVKQIKQVTKAEIMPEMTPQIFNAKKMTDVLKAQSKNHLGGEGMVVAVVDSGVDIHHKDMRLDDGVKPKITKISPGFTKKVPHGYNFQDHNNYVYENRAPFMHGMHIAGIIAANGTEEEVNAGKAIDGIAPNAQILAYKVFSNADNDPATRLDAALMAIEDAVDHGADVISLSIGTRGMATPNDTFYSALKYATDRGVVVTGSMGNYSTSNTKSTYDDSANAEFPLVDTATPVTTAANSRVIGVGSVDNTAIQYRHVHVSKADGSGELRSRYAWMSKKTTPNGTFDIIDDGHGSPEETKALGDKVKGKVVVFRRGLGNVKQKAEAIRDAGAAGMIMLNRDVGHNRDQWHWQIPTEFEHLYLEGNTWAIGTDGDSGLKIEEMMKAGVTQLKLNYEPGQSYDQVQKDAYMSGFSSWGPHMSLELKPDVIAPGGDIYSLANDNKYALMSGTSMSSPHVAAISALMLQRYKAQGIKPPKGKLMADVVKQQLMNTARPVMEREPVGTKELNASPRQQGAGLVSLDKALQSKVNLSHNDVGAVALKEIKAGTQKFTVTVTNHDATARTFKVRTSQVGTTTTVPKKKLEPLTYKQRTINEIHAAKLDGASIQAGTNQVTVPAGTSMDVEFTLDTGKADKQFAEGFIFFDSTDAAQPNLSIPFFGYVGDWANDEALIDAPAWDKKSKTGLTTLMLSDAEAAHHGKTKFRLAGVPSTEDRSPTSDSVAKPENIAFRTNGNDGIAPRIGVLRDVFKWDLSVVKEKDDNAIPLVQVNEGDHLQRYFMNLEPRGFKEVFANPEFENMWSGYIYNPKTADYERYTGSGQHYFRLRVKNKPDAKWQVTYLPFFIDNVAPKVKVEHHAHGVGAVDLTIKATDNHVIDTVTAKLNGRQSLKLEKQSADTWVAKNVQIEDLASSSEVLVEATDYAGNIGTVRTSIYQPVLTVDNAGSATLEQQLRGTLRHEGKTVRVTTSGGQELTPRYETTEDGITFTVDLKAKLKADPEVLKIEVLDAAGKVISTQEVKLETDTIEPYIYWKVQYGPSGELKREGDHVTLAGTASDDATPAKDLKFSVRSGWSPNGTKNLQEFTVPDDGEFSFELEAEKYMDGVTVVVEDLAGNQLVKSFAVKSEAEVNAASSLEHGIGHSINDPHIGSVPTDDSSPVRPIDVIFSNEDGGYEVVGRESGNLGSKQDWNLETGEGFFSIFVAAGHQAKINDGPFMPAKPSDKDMTIRYPVKLTTGYNGLNLYGIDRNKKPVIDRGYLIFFDIEGPQVTVNVDAVGEPKDGILGTIYSNGTPYTVRGTAKDNTMQWTVRVNGNVARRVFIEGEMNNNERAWQYTIPAPDKGDILHVSALDSVENSSKVFKWRFDIDKVKPVIKATYPTDTKFDGAFTPKFDASDNIKVADTTILLNGQPYQAGTQVTGEGVKTFTVTVRDIAGNVTTGVFTYEIKAKQVEPKPTPSPEPTPTLTPTPSPEPAPSLEPTPTPSEPGTSSAPIPSVPGTPWEPTPSESGKPGRPVESTRPVESSEPGRPTRTMTPAASSEPSHAPKPSKSIRLKLPNTGV</sequence>
<keyword evidence="6" id="KW-0677">Repeat</keyword>
<dbReference type="InterPro" id="IPR023827">
    <property type="entry name" value="Peptidase_S8_Asp-AS"/>
</dbReference>
<evidence type="ECO:0000256" key="2">
    <source>
        <dbReference type="ARBA" id="ARBA00022512"/>
    </source>
</evidence>
<feature type="compositionally biased region" description="Pro residues" evidence="11">
    <location>
        <begin position="1527"/>
        <end position="1557"/>
    </location>
</feature>
<keyword evidence="2" id="KW-0134">Cell wall</keyword>
<feature type="region of interest" description="Disordered" evidence="11">
    <location>
        <begin position="1523"/>
        <end position="1633"/>
    </location>
</feature>
<protein>
    <submittedName>
        <fullName evidence="15">S8 family serine peptidase</fullName>
    </submittedName>
</protein>
<dbReference type="PROSITE" id="PS51892">
    <property type="entry name" value="SUBTILASE"/>
    <property type="match status" value="1"/>
</dbReference>
<dbReference type="CDD" id="cd07475">
    <property type="entry name" value="Peptidases_S8_C5a_Peptidase"/>
    <property type="match status" value="1"/>
</dbReference>
<dbReference type="InterPro" id="IPR015500">
    <property type="entry name" value="Peptidase_S8_subtilisin-rel"/>
</dbReference>
<feature type="domain" description="Peptidase S8/S53" evidence="12">
    <location>
        <begin position="122"/>
        <end position="596"/>
    </location>
</feature>
<dbReference type="InterPro" id="IPR022398">
    <property type="entry name" value="Peptidase_S8_His-AS"/>
</dbReference>
<dbReference type="InterPro" id="IPR050131">
    <property type="entry name" value="Peptidase_S8_subtilisin-like"/>
</dbReference>
<dbReference type="InterPro" id="IPR034216">
    <property type="entry name" value="C5a_Peptidase"/>
</dbReference>
<evidence type="ECO:0000313" key="16">
    <source>
        <dbReference type="Proteomes" id="UP001212097"/>
    </source>
</evidence>
<dbReference type="RefSeq" id="WP_271418555.1">
    <property type="nucleotide sequence ID" value="NZ_CP115668.1"/>
</dbReference>
<keyword evidence="16" id="KW-1185">Reference proteome</keyword>
<dbReference type="InterPro" id="IPR010435">
    <property type="entry name" value="C5a/SBT2-like_Fn3"/>
</dbReference>
<evidence type="ECO:0000313" key="15">
    <source>
        <dbReference type="EMBL" id="WCC80374.1"/>
    </source>
</evidence>
<keyword evidence="3" id="KW-0964">Secreted</keyword>
<evidence type="ECO:0000259" key="14">
    <source>
        <dbReference type="Pfam" id="PF06280"/>
    </source>
</evidence>
<evidence type="ECO:0000256" key="7">
    <source>
        <dbReference type="ARBA" id="ARBA00022801"/>
    </source>
</evidence>
<feature type="compositionally biased region" description="Pro residues" evidence="11">
    <location>
        <begin position="1567"/>
        <end position="1576"/>
    </location>
</feature>
<dbReference type="InterPro" id="IPR003137">
    <property type="entry name" value="PA_domain"/>
</dbReference>
<evidence type="ECO:0000256" key="8">
    <source>
        <dbReference type="ARBA" id="ARBA00022825"/>
    </source>
</evidence>
<dbReference type="Pfam" id="PF06280">
    <property type="entry name" value="fn3_5"/>
    <property type="match status" value="1"/>
</dbReference>
<dbReference type="Pfam" id="PF02225">
    <property type="entry name" value="PA"/>
    <property type="match status" value="1"/>
</dbReference>
<evidence type="ECO:0000256" key="10">
    <source>
        <dbReference type="RuleBase" id="RU003355"/>
    </source>
</evidence>
<dbReference type="Gene3D" id="2.60.40.1710">
    <property type="entry name" value="Subtilisin-like superfamily"/>
    <property type="match status" value="1"/>
</dbReference>
<keyword evidence="7 9" id="KW-0378">Hydrolase</keyword>
<evidence type="ECO:0000259" key="13">
    <source>
        <dbReference type="Pfam" id="PF02225"/>
    </source>
</evidence>
<dbReference type="PROSITE" id="PS00137">
    <property type="entry name" value="SUBTILASE_HIS"/>
    <property type="match status" value="1"/>
</dbReference>
<dbReference type="SUPFAM" id="SSF52743">
    <property type="entry name" value="Subtilisin-like"/>
    <property type="match status" value="1"/>
</dbReference>
<dbReference type="InterPro" id="IPR000209">
    <property type="entry name" value="Peptidase_S8/S53_dom"/>
</dbReference>
<reference evidence="15 16" key="1">
    <citation type="submission" date="2023-01" db="EMBL/GenBank/DDBJ databases">
        <authorList>
            <person name="Lee S.H."/>
            <person name="Jung H.S."/>
            <person name="Yun J.U."/>
        </authorList>
    </citation>
    <scope>NUCLEOTIDE SEQUENCE [LARGE SCALE GENOMIC DNA]</scope>
    <source>
        <strain evidence="15 16">CBA3108</strain>
    </source>
</reference>
<feature type="compositionally biased region" description="Polar residues" evidence="11">
    <location>
        <begin position="1604"/>
        <end position="1614"/>
    </location>
</feature>
<dbReference type="PANTHER" id="PTHR43806">
    <property type="entry name" value="PEPTIDASE S8"/>
    <property type="match status" value="1"/>
</dbReference>
<keyword evidence="5" id="KW-0732">Signal</keyword>
<dbReference type="PROSITE" id="PS00136">
    <property type="entry name" value="SUBTILASE_ASP"/>
    <property type="match status" value="1"/>
</dbReference>
<evidence type="ECO:0000256" key="6">
    <source>
        <dbReference type="ARBA" id="ARBA00022737"/>
    </source>
</evidence>
<dbReference type="SUPFAM" id="SSF52025">
    <property type="entry name" value="PA domain"/>
    <property type="match status" value="1"/>
</dbReference>
<dbReference type="PANTHER" id="PTHR43806:SF11">
    <property type="entry name" value="CEREVISIN-RELATED"/>
    <property type="match status" value="1"/>
</dbReference>
<dbReference type="PRINTS" id="PR00723">
    <property type="entry name" value="SUBTILISIN"/>
</dbReference>
<feature type="region of interest" description="Disordered" evidence="11">
    <location>
        <begin position="1216"/>
        <end position="1235"/>
    </location>
</feature>
<gene>
    <name evidence="15" type="ORF">O6R08_02240</name>
</gene>
<evidence type="ECO:0000256" key="4">
    <source>
        <dbReference type="ARBA" id="ARBA00022670"/>
    </source>
</evidence>
<dbReference type="PROSITE" id="PS00138">
    <property type="entry name" value="SUBTILASE_SER"/>
    <property type="match status" value="1"/>
</dbReference>
<organism evidence="15 16">
    <name type="scientific">Cutibacterium equinum</name>
    <dbReference type="NCBI Taxonomy" id="3016342"/>
    <lineage>
        <taxon>Bacteria</taxon>
        <taxon>Bacillati</taxon>
        <taxon>Actinomycetota</taxon>
        <taxon>Actinomycetes</taxon>
        <taxon>Propionibacteriales</taxon>
        <taxon>Propionibacteriaceae</taxon>
        <taxon>Cutibacterium</taxon>
    </lineage>
</organism>
<evidence type="ECO:0000256" key="5">
    <source>
        <dbReference type="ARBA" id="ARBA00022729"/>
    </source>
</evidence>
<feature type="domain" description="PA" evidence="13">
    <location>
        <begin position="379"/>
        <end position="423"/>
    </location>
</feature>
<dbReference type="Proteomes" id="UP001212097">
    <property type="component" value="Chromosome"/>
</dbReference>
<dbReference type="EMBL" id="CP115668">
    <property type="protein sequence ID" value="WCC80374.1"/>
    <property type="molecule type" value="Genomic_DNA"/>
</dbReference>
<dbReference type="InterPro" id="IPR023828">
    <property type="entry name" value="Peptidase_S8_Ser-AS"/>
</dbReference>
<evidence type="ECO:0000259" key="12">
    <source>
        <dbReference type="Pfam" id="PF00082"/>
    </source>
</evidence>
<name>A0ABY7R0Q1_9ACTN</name>
<dbReference type="InterPro" id="IPR036852">
    <property type="entry name" value="Peptidase_S8/S53_dom_sf"/>
</dbReference>
<dbReference type="Gene3D" id="3.50.30.30">
    <property type="match status" value="1"/>
</dbReference>
<keyword evidence="4 9" id="KW-0645">Protease</keyword>